<dbReference type="AlphaFoldDB" id="A0ABD2XJU2"/>
<keyword evidence="1" id="KW-0472">Membrane</keyword>
<organism evidence="2 3">
    <name type="scientific">Trichogramma kaykai</name>
    <dbReference type="NCBI Taxonomy" id="54128"/>
    <lineage>
        <taxon>Eukaryota</taxon>
        <taxon>Metazoa</taxon>
        <taxon>Ecdysozoa</taxon>
        <taxon>Arthropoda</taxon>
        <taxon>Hexapoda</taxon>
        <taxon>Insecta</taxon>
        <taxon>Pterygota</taxon>
        <taxon>Neoptera</taxon>
        <taxon>Endopterygota</taxon>
        <taxon>Hymenoptera</taxon>
        <taxon>Apocrita</taxon>
        <taxon>Proctotrupomorpha</taxon>
        <taxon>Chalcidoidea</taxon>
        <taxon>Trichogrammatidae</taxon>
        <taxon>Trichogramma</taxon>
    </lineage>
</organism>
<proteinExistence type="predicted"/>
<feature type="transmembrane region" description="Helical" evidence="1">
    <location>
        <begin position="21"/>
        <end position="40"/>
    </location>
</feature>
<keyword evidence="3" id="KW-1185">Reference proteome</keyword>
<dbReference type="EMBL" id="JBJJXI010000019">
    <property type="protein sequence ID" value="KAL3405801.1"/>
    <property type="molecule type" value="Genomic_DNA"/>
</dbReference>
<keyword evidence="1" id="KW-0812">Transmembrane</keyword>
<protein>
    <submittedName>
        <fullName evidence="2">Uncharacterized protein</fullName>
    </submittedName>
</protein>
<comment type="caution">
    <text evidence="2">The sequence shown here is derived from an EMBL/GenBank/DDBJ whole genome shotgun (WGS) entry which is preliminary data.</text>
</comment>
<accession>A0ABD2XJU2</accession>
<gene>
    <name evidence="2" type="ORF">TKK_001243</name>
</gene>
<evidence type="ECO:0000256" key="1">
    <source>
        <dbReference type="SAM" id="Phobius"/>
    </source>
</evidence>
<reference evidence="2 3" key="1">
    <citation type="journal article" date="2024" name="bioRxiv">
        <title>A reference genome for Trichogramma kaykai: A tiny desert-dwelling parasitoid wasp with competing sex-ratio distorters.</title>
        <authorList>
            <person name="Culotta J."/>
            <person name="Lindsey A.R."/>
        </authorList>
    </citation>
    <scope>NUCLEOTIDE SEQUENCE [LARGE SCALE GENOMIC DNA]</scope>
    <source>
        <strain evidence="2 3">KSX58</strain>
    </source>
</reference>
<sequence length="108" mass="12488">MATYAAYRHVELDNVGYGKKRLDLLCIIIFSIHLSLRFYALRAICLTYDLYISRKSSSINSKSRFECAVRVLQLCVRKCVCFNMPCHMRCTDSSSNNNNDEYDDKAVN</sequence>
<evidence type="ECO:0000313" key="2">
    <source>
        <dbReference type="EMBL" id="KAL3405801.1"/>
    </source>
</evidence>
<keyword evidence="1" id="KW-1133">Transmembrane helix</keyword>
<name>A0ABD2XJU2_9HYME</name>
<dbReference type="Proteomes" id="UP001627154">
    <property type="component" value="Unassembled WGS sequence"/>
</dbReference>
<evidence type="ECO:0000313" key="3">
    <source>
        <dbReference type="Proteomes" id="UP001627154"/>
    </source>
</evidence>